<keyword evidence="6" id="KW-0539">Nucleus</keyword>
<evidence type="ECO:0000256" key="5">
    <source>
        <dbReference type="ARBA" id="ARBA00022517"/>
    </source>
</evidence>
<name>A0A6P6Y7D7_DERPT</name>
<reference evidence="9" key="1">
    <citation type="submission" date="2025-08" db="UniProtKB">
        <authorList>
            <consortium name="RefSeq"/>
        </authorList>
    </citation>
    <scope>IDENTIFICATION</scope>
    <source>
        <strain evidence="9">Airmid</strain>
    </source>
</reference>
<dbReference type="GO" id="GO:0000027">
    <property type="term" value="P:ribosomal large subunit assembly"/>
    <property type="evidence" value="ECO:0007669"/>
    <property type="project" value="TreeGrafter"/>
</dbReference>
<comment type="subcellular location">
    <subcellularLocation>
        <location evidence="2">Nucleus</location>
        <location evidence="2">Nucleolus</location>
    </subcellularLocation>
</comment>
<dbReference type="AlphaFoldDB" id="A0A6P6Y7D7"/>
<protein>
    <recommendedName>
        <fullName evidence="4">Ribosome biogenesis protein BRX1 homolog</fullName>
    </recommendedName>
</protein>
<dbReference type="OMA" id="QMFIKMF"/>
<sequence length="225" mass="26215">SCKWTNKQRTLTFCSRGISAVHRHLLEDMKKLMPHSVAEVKWEKSLSLDNIPEAAEMKNCNNVMYFEARKHSDLYMYLAKAVGGPTVKFRVLDAIPMLSTNFLGNCIRNSRPLLVFSKEFGEEPHLKLIKELFVQIIGCPQYHPKSRPFHDHVLLFAWANDGIYVRSYQIYDEQSSNVISRQQLREIGPRFFLVPLRIFDDAFRGKTLWQLAESKRQELKKVNKA</sequence>
<dbReference type="InParanoid" id="A0A6P6Y7D7"/>
<dbReference type="InterPro" id="IPR026532">
    <property type="entry name" value="BRX1"/>
</dbReference>
<dbReference type="Pfam" id="PF04427">
    <property type="entry name" value="Brix"/>
    <property type="match status" value="1"/>
</dbReference>
<keyword evidence="5" id="KW-0690">Ribosome biogenesis</keyword>
<dbReference type="GO" id="GO:0019843">
    <property type="term" value="F:rRNA binding"/>
    <property type="evidence" value="ECO:0007669"/>
    <property type="project" value="InterPro"/>
</dbReference>
<evidence type="ECO:0000256" key="6">
    <source>
        <dbReference type="ARBA" id="ARBA00023242"/>
    </source>
</evidence>
<dbReference type="PROSITE" id="PS50833">
    <property type="entry name" value="BRIX"/>
    <property type="match status" value="1"/>
</dbReference>
<dbReference type="KEGG" id="dpte:113795316"/>
<evidence type="ECO:0000256" key="2">
    <source>
        <dbReference type="ARBA" id="ARBA00004604"/>
    </source>
</evidence>
<dbReference type="SMART" id="SM00879">
    <property type="entry name" value="Brix"/>
    <property type="match status" value="1"/>
</dbReference>
<evidence type="ECO:0000256" key="4">
    <source>
        <dbReference type="ARBA" id="ARBA00020522"/>
    </source>
</evidence>
<dbReference type="OrthoDB" id="1638493at2759"/>
<dbReference type="Proteomes" id="UP000515146">
    <property type="component" value="Unplaced"/>
</dbReference>
<dbReference type="InterPro" id="IPR007109">
    <property type="entry name" value="Brix"/>
</dbReference>
<dbReference type="RefSeq" id="XP_027201312.1">
    <property type="nucleotide sequence ID" value="XM_027345511.1"/>
</dbReference>
<evidence type="ECO:0000313" key="9">
    <source>
        <dbReference type="RefSeq" id="XP_027201312.1"/>
    </source>
</evidence>
<organism evidence="8 9">
    <name type="scientific">Dermatophagoides pteronyssinus</name>
    <name type="common">European house dust mite</name>
    <dbReference type="NCBI Taxonomy" id="6956"/>
    <lineage>
        <taxon>Eukaryota</taxon>
        <taxon>Metazoa</taxon>
        <taxon>Ecdysozoa</taxon>
        <taxon>Arthropoda</taxon>
        <taxon>Chelicerata</taxon>
        <taxon>Arachnida</taxon>
        <taxon>Acari</taxon>
        <taxon>Acariformes</taxon>
        <taxon>Sarcoptiformes</taxon>
        <taxon>Astigmata</taxon>
        <taxon>Psoroptidia</taxon>
        <taxon>Analgoidea</taxon>
        <taxon>Pyroglyphidae</taxon>
        <taxon>Dermatophagoidinae</taxon>
        <taxon>Dermatophagoides</taxon>
    </lineage>
</organism>
<proteinExistence type="inferred from homology"/>
<comment type="similarity">
    <text evidence="3">Belongs to the BRX1 family.</text>
</comment>
<feature type="non-terminal residue" evidence="9">
    <location>
        <position position="1"/>
    </location>
</feature>
<evidence type="ECO:0000256" key="1">
    <source>
        <dbReference type="ARBA" id="ARBA00003439"/>
    </source>
</evidence>
<dbReference type="SUPFAM" id="SSF52954">
    <property type="entry name" value="Class II aaRS ABD-related"/>
    <property type="match status" value="1"/>
</dbReference>
<dbReference type="GO" id="GO:0005730">
    <property type="term" value="C:nucleolus"/>
    <property type="evidence" value="ECO:0007669"/>
    <property type="project" value="UniProtKB-SubCell"/>
</dbReference>
<comment type="function">
    <text evidence="1">Required for biogenesis of the 60S ribosomal subunit.</text>
</comment>
<keyword evidence="8" id="KW-1185">Reference proteome</keyword>
<feature type="domain" description="Brix" evidence="7">
    <location>
        <begin position="8"/>
        <end position="204"/>
    </location>
</feature>
<dbReference type="PANTHER" id="PTHR13634:SF0">
    <property type="entry name" value="RIBOSOME BIOGENESIS PROTEIN BRX1 HOMOLOG"/>
    <property type="match status" value="1"/>
</dbReference>
<evidence type="ECO:0000256" key="3">
    <source>
        <dbReference type="ARBA" id="ARBA00006369"/>
    </source>
</evidence>
<dbReference type="PANTHER" id="PTHR13634">
    <property type="entry name" value="RIBOSOME BIOGENESIS PROTEIN BRIX"/>
    <property type="match status" value="1"/>
</dbReference>
<dbReference type="GO" id="GO:0006364">
    <property type="term" value="P:rRNA processing"/>
    <property type="evidence" value="ECO:0007669"/>
    <property type="project" value="InterPro"/>
</dbReference>
<evidence type="ECO:0000259" key="7">
    <source>
        <dbReference type="PROSITE" id="PS50833"/>
    </source>
</evidence>
<gene>
    <name evidence="9" type="primary">LOC113795316</name>
</gene>
<evidence type="ECO:0000313" key="8">
    <source>
        <dbReference type="Proteomes" id="UP000515146"/>
    </source>
</evidence>
<accession>A0A6P6Y7D7</accession>